<organism evidence="3 4">
    <name type="scientific">Oldenlandia corymbosa var. corymbosa</name>
    <dbReference type="NCBI Taxonomy" id="529605"/>
    <lineage>
        <taxon>Eukaryota</taxon>
        <taxon>Viridiplantae</taxon>
        <taxon>Streptophyta</taxon>
        <taxon>Embryophyta</taxon>
        <taxon>Tracheophyta</taxon>
        <taxon>Spermatophyta</taxon>
        <taxon>Magnoliopsida</taxon>
        <taxon>eudicotyledons</taxon>
        <taxon>Gunneridae</taxon>
        <taxon>Pentapetalae</taxon>
        <taxon>asterids</taxon>
        <taxon>lamiids</taxon>
        <taxon>Gentianales</taxon>
        <taxon>Rubiaceae</taxon>
        <taxon>Rubioideae</taxon>
        <taxon>Spermacoceae</taxon>
        <taxon>Hedyotis-Oldenlandia complex</taxon>
        <taxon>Oldenlandia</taxon>
    </lineage>
</organism>
<dbReference type="AlphaFoldDB" id="A0AAV1C2Y0"/>
<evidence type="ECO:0000313" key="3">
    <source>
        <dbReference type="EMBL" id="CAI9089969.1"/>
    </source>
</evidence>
<dbReference type="GO" id="GO:0043565">
    <property type="term" value="F:sequence-specific DNA binding"/>
    <property type="evidence" value="ECO:0007669"/>
    <property type="project" value="InterPro"/>
</dbReference>
<proteinExistence type="predicted"/>
<dbReference type="GO" id="GO:0006351">
    <property type="term" value="P:DNA-templated transcription"/>
    <property type="evidence" value="ECO:0007669"/>
    <property type="project" value="InterPro"/>
</dbReference>
<name>A0AAV1C2Y0_OLDCO</name>
<feature type="region of interest" description="Disordered" evidence="1">
    <location>
        <begin position="334"/>
        <end position="353"/>
    </location>
</feature>
<dbReference type="InterPro" id="IPR025422">
    <property type="entry name" value="TGA_domain"/>
</dbReference>
<feature type="domain" description="DOG1" evidence="2">
    <location>
        <begin position="65"/>
        <end position="343"/>
    </location>
</feature>
<dbReference type="PANTHER" id="PTHR46354:SF7">
    <property type="entry name" value="PROTEIN DOG1-LIKE 1"/>
    <property type="match status" value="1"/>
</dbReference>
<reference evidence="3" key="1">
    <citation type="submission" date="2023-03" db="EMBL/GenBank/DDBJ databases">
        <authorList>
            <person name="Julca I."/>
        </authorList>
    </citation>
    <scope>NUCLEOTIDE SEQUENCE</scope>
</reference>
<evidence type="ECO:0000259" key="2">
    <source>
        <dbReference type="PROSITE" id="PS51806"/>
    </source>
</evidence>
<dbReference type="Proteomes" id="UP001161247">
    <property type="component" value="Chromosome 1"/>
</dbReference>
<gene>
    <name evidence="3" type="ORF">OLC1_LOCUS2222</name>
</gene>
<dbReference type="InterPro" id="IPR051886">
    <property type="entry name" value="Seed_Dev/Stress_Resp_Reg"/>
</dbReference>
<dbReference type="PANTHER" id="PTHR46354">
    <property type="entry name" value="DOG1 DOMAIN-CONTAINING PROTEIN"/>
    <property type="match status" value="1"/>
</dbReference>
<evidence type="ECO:0000313" key="4">
    <source>
        <dbReference type="Proteomes" id="UP001161247"/>
    </source>
</evidence>
<protein>
    <submittedName>
        <fullName evidence="3">OLC1v1024627C1</fullName>
    </submittedName>
</protein>
<dbReference type="EMBL" id="OX459118">
    <property type="protein sequence ID" value="CAI9089969.1"/>
    <property type="molecule type" value="Genomic_DNA"/>
</dbReference>
<dbReference type="Pfam" id="PF14144">
    <property type="entry name" value="DOG1"/>
    <property type="match status" value="1"/>
</dbReference>
<sequence>MAFTQSFQNLHIFQVSNILNIITSNSIFSSLFNDDQLGPRQSTIYFSSFCIDFFKMENSNNGSFHDQFERCFQEWITQQHQDMEELRHAIMMVPNTDNNNNNSNKDDVDEAGPGTGADDQQLFRFLAEKGVQHFEEYIQKRALLAREYAPSFLCPSWCSCFEGSFLWIGGCRPSLAIRLVYSLCGSELGILIHNGDDNFDQLMAVPLSSSSSSSSVENRSGNLADISSGQLNLINSLHLKTIGEERKIAEKMASLQEEIADDPLAMIVKRASQVGESSRNVDEVLEGHSLALGHILLDADKLRLNTLKELFNILTPLQAANLLVTTKKLHLSMHEWGKERDQRKKEKGNGPNP</sequence>
<dbReference type="PROSITE" id="PS51806">
    <property type="entry name" value="DOG1"/>
    <property type="match status" value="1"/>
</dbReference>
<feature type="region of interest" description="Disordered" evidence="1">
    <location>
        <begin position="94"/>
        <end position="113"/>
    </location>
</feature>
<evidence type="ECO:0000256" key="1">
    <source>
        <dbReference type="SAM" id="MobiDB-lite"/>
    </source>
</evidence>
<keyword evidence="4" id="KW-1185">Reference proteome</keyword>
<accession>A0AAV1C2Y0</accession>